<name>A0A6C1DKW8_SACPS</name>
<dbReference type="InterPro" id="IPR029047">
    <property type="entry name" value="HSP70_peptide-bd_sf"/>
</dbReference>
<reference evidence="3 4" key="1">
    <citation type="journal article" date="2019" name="BMC Genomics">
        <title>Chromosome level assembly and comparative genome analysis confirm lager-brewing yeasts originated from a single hybridization.</title>
        <authorList>
            <person name="Salazar A.N."/>
            <person name="Gorter de Vries A.R."/>
            <person name="van den Broek M."/>
            <person name="Brouwers N."/>
            <person name="de la Torre Cortes P."/>
            <person name="Kuijpers N.G.A."/>
            <person name="Daran J.G."/>
            <person name="Abeel T."/>
        </authorList>
    </citation>
    <scope>NUCLEOTIDE SEQUENCE [LARGE SCALE GENOMIC DNA]</scope>
    <source>
        <strain evidence="3 4">CBS 1483</strain>
    </source>
</reference>
<keyword evidence="4" id="KW-1185">Reference proteome</keyword>
<dbReference type="InterPro" id="IPR013126">
    <property type="entry name" value="Hsp_70_fam"/>
</dbReference>
<evidence type="ECO:0000313" key="3">
    <source>
        <dbReference type="EMBL" id="QID77878.1"/>
    </source>
</evidence>
<dbReference type="Gene3D" id="2.60.34.10">
    <property type="entry name" value="Substrate Binding Domain Of DNAk, Chain A, domain 1"/>
    <property type="match status" value="1"/>
</dbReference>
<dbReference type="AlphaFoldDB" id="A0A6C1DKW8"/>
<accession>A0A6C1DKW8</accession>
<gene>
    <name evidence="3" type="primary">SSA1</name>
    <name evidence="3" type="ORF">GRS66_000065</name>
</gene>
<dbReference type="GO" id="GO:0140662">
    <property type="term" value="F:ATP-dependent protein folding chaperone"/>
    <property type="evidence" value="ECO:0007669"/>
    <property type="project" value="InterPro"/>
</dbReference>
<dbReference type="GO" id="GO:0005524">
    <property type="term" value="F:ATP binding"/>
    <property type="evidence" value="ECO:0007669"/>
    <property type="project" value="UniProtKB-KW"/>
</dbReference>
<dbReference type="SUPFAM" id="SSF100920">
    <property type="entry name" value="Heat shock protein 70kD (HSP70), peptide-binding domain"/>
    <property type="match status" value="1"/>
</dbReference>
<proteinExistence type="predicted"/>
<evidence type="ECO:0000256" key="1">
    <source>
        <dbReference type="ARBA" id="ARBA00022741"/>
    </source>
</evidence>
<keyword evidence="2" id="KW-0067">ATP-binding</keyword>
<evidence type="ECO:0000313" key="4">
    <source>
        <dbReference type="Proteomes" id="UP000501346"/>
    </source>
</evidence>
<keyword evidence="1" id="KW-0547">Nucleotide-binding</keyword>
<dbReference type="PANTHER" id="PTHR19375">
    <property type="entry name" value="HEAT SHOCK PROTEIN 70KDA"/>
    <property type="match status" value="1"/>
</dbReference>
<dbReference type="Proteomes" id="UP000501346">
    <property type="component" value="Chromosome ScI"/>
</dbReference>
<organism evidence="3 4">
    <name type="scientific">Saccharomyces pastorianus</name>
    <name type="common">Lager yeast</name>
    <name type="synonym">Saccharomyces cerevisiae x Saccharomyces eubayanus</name>
    <dbReference type="NCBI Taxonomy" id="27292"/>
    <lineage>
        <taxon>Eukaryota</taxon>
        <taxon>Fungi</taxon>
        <taxon>Dikarya</taxon>
        <taxon>Ascomycota</taxon>
        <taxon>Saccharomycotina</taxon>
        <taxon>Saccharomycetes</taxon>
        <taxon>Saccharomycetales</taxon>
        <taxon>Saccharomycetaceae</taxon>
        <taxon>Saccharomyces</taxon>
    </lineage>
</organism>
<sequence>MKLSWSVVLLELKVQNWSLTTSTTQDLLLLDVAPLSLGIETAGGVMTKLIPRNSTIPTKSEIFSTYADNQPGVLIQVFEGERAKTKDNNLLGKFELSGIPPAQEVSHKLKSLSMSTLTVF</sequence>
<protein>
    <submittedName>
        <fullName evidence="3">Hsp70 ATPase ssa1</fullName>
    </submittedName>
</protein>
<dbReference type="Pfam" id="PF00012">
    <property type="entry name" value="HSP70"/>
    <property type="match status" value="1"/>
</dbReference>
<dbReference type="OrthoDB" id="2401965at2759"/>
<evidence type="ECO:0000256" key="2">
    <source>
        <dbReference type="ARBA" id="ARBA00022840"/>
    </source>
</evidence>
<dbReference type="EMBL" id="CP048983">
    <property type="protein sequence ID" value="QID77878.1"/>
    <property type="molecule type" value="Genomic_DNA"/>
</dbReference>